<protein>
    <submittedName>
        <fullName evidence="2">Membrane protein</fullName>
    </submittedName>
</protein>
<dbReference type="RefSeq" id="WP_308206452.1">
    <property type="nucleotide sequence ID" value="NZ_AP022560.1"/>
</dbReference>
<dbReference type="KEGG" id="mmor:MMOR_02850"/>
<dbReference type="Proteomes" id="UP000466681">
    <property type="component" value="Chromosome"/>
</dbReference>
<evidence type="ECO:0000313" key="3">
    <source>
        <dbReference type="Proteomes" id="UP000466681"/>
    </source>
</evidence>
<keyword evidence="1" id="KW-0812">Transmembrane</keyword>
<reference evidence="2 3" key="1">
    <citation type="journal article" date="2019" name="Emerg. Microbes Infect.">
        <title>Comprehensive subspecies identification of 175 nontuberculous mycobacteria species based on 7547 genomic profiles.</title>
        <authorList>
            <person name="Matsumoto Y."/>
            <person name="Kinjo T."/>
            <person name="Motooka D."/>
            <person name="Nabeya D."/>
            <person name="Jung N."/>
            <person name="Uechi K."/>
            <person name="Horii T."/>
            <person name="Iida T."/>
            <person name="Fujita J."/>
            <person name="Nakamura S."/>
        </authorList>
    </citation>
    <scope>NUCLEOTIDE SEQUENCE [LARGE SCALE GENOMIC DNA]</scope>
    <source>
        <strain evidence="2 3">JCM 6375</strain>
    </source>
</reference>
<feature type="transmembrane region" description="Helical" evidence="1">
    <location>
        <begin position="98"/>
        <end position="114"/>
    </location>
</feature>
<evidence type="ECO:0000313" key="2">
    <source>
        <dbReference type="EMBL" id="BBW99348.1"/>
    </source>
</evidence>
<dbReference type="EMBL" id="AP022560">
    <property type="protein sequence ID" value="BBW99348.1"/>
    <property type="molecule type" value="Genomic_DNA"/>
</dbReference>
<sequence>METSSTPPMLASHPGLDALLHVKYDGMKAMAESRAPGAGLLVRAGGVRGLVYTAAPVTTFAVTNSFAGLSPAIIAAVGVASVILAWQLLRRESARPSLFGFAGVTLCAAFAFITGRAKDFYLPGIWMYLGLAIAFTVSLVIRRPLVGVVWAWLTGRDGSWRRMPRVRSAFDIATAVMATASWARFLVQNYLYGTDQEGLLATARIAMGWPIFLVTSSVIYVAVRVAIRALPRVAHTGG</sequence>
<name>A0AAD1H7A0_9MYCO</name>
<proteinExistence type="predicted"/>
<feature type="transmembrane region" description="Helical" evidence="1">
    <location>
        <begin position="66"/>
        <end position="86"/>
    </location>
</feature>
<dbReference type="InterPro" id="IPR016566">
    <property type="entry name" value="UCP010219"/>
</dbReference>
<feature type="transmembrane region" description="Helical" evidence="1">
    <location>
        <begin position="120"/>
        <end position="141"/>
    </location>
</feature>
<evidence type="ECO:0000256" key="1">
    <source>
        <dbReference type="SAM" id="Phobius"/>
    </source>
</evidence>
<dbReference type="Pfam" id="PF11361">
    <property type="entry name" value="DUF3159"/>
    <property type="match status" value="1"/>
</dbReference>
<feature type="transmembrane region" description="Helical" evidence="1">
    <location>
        <begin position="169"/>
        <end position="187"/>
    </location>
</feature>
<feature type="transmembrane region" description="Helical" evidence="1">
    <location>
        <begin position="207"/>
        <end position="227"/>
    </location>
</feature>
<dbReference type="AlphaFoldDB" id="A0AAD1H7A0"/>
<accession>A0AAD1H7A0</accession>
<keyword evidence="1" id="KW-1133">Transmembrane helix</keyword>
<dbReference type="PIRSF" id="PIRSF010219">
    <property type="entry name" value="UCP010219"/>
    <property type="match status" value="1"/>
</dbReference>
<gene>
    <name evidence="2" type="ORF">MMOR_02850</name>
</gene>
<keyword evidence="1" id="KW-0472">Membrane</keyword>
<keyword evidence="3" id="KW-1185">Reference proteome</keyword>
<organism evidence="2 3">
    <name type="scientific">Mycolicibacterium moriokaense</name>
    <dbReference type="NCBI Taxonomy" id="39691"/>
    <lineage>
        <taxon>Bacteria</taxon>
        <taxon>Bacillati</taxon>
        <taxon>Actinomycetota</taxon>
        <taxon>Actinomycetes</taxon>
        <taxon>Mycobacteriales</taxon>
        <taxon>Mycobacteriaceae</taxon>
        <taxon>Mycolicibacterium</taxon>
    </lineage>
</organism>